<organism evidence="1 2">
    <name type="scientific">Trapa incisa</name>
    <dbReference type="NCBI Taxonomy" id="236973"/>
    <lineage>
        <taxon>Eukaryota</taxon>
        <taxon>Viridiplantae</taxon>
        <taxon>Streptophyta</taxon>
        <taxon>Embryophyta</taxon>
        <taxon>Tracheophyta</taxon>
        <taxon>Spermatophyta</taxon>
        <taxon>Magnoliopsida</taxon>
        <taxon>eudicotyledons</taxon>
        <taxon>Gunneridae</taxon>
        <taxon>Pentapetalae</taxon>
        <taxon>rosids</taxon>
        <taxon>malvids</taxon>
        <taxon>Myrtales</taxon>
        <taxon>Lythraceae</taxon>
        <taxon>Trapa</taxon>
    </lineage>
</organism>
<gene>
    <name evidence="1" type="ORF">SAY87_020813</name>
</gene>
<evidence type="ECO:0000313" key="1">
    <source>
        <dbReference type="EMBL" id="KAK4752015.1"/>
    </source>
</evidence>
<protein>
    <submittedName>
        <fullName evidence="1">Uncharacterized protein</fullName>
    </submittedName>
</protein>
<comment type="caution">
    <text evidence="1">The sequence shown here is derived from an EMBL/GenBank/DDBJ whole genome shotgun (WGS) entry which is preliminary data.</text>
</comment>
<sequence>MVNGDGLIGPKRSLVLALCFPEQRWSTVADMVQARERRSFPYMACLVYKEFKCSSVCVCTYLKQEDGEDEEEKDQQLLLLHLGHEHRRRESAPEKITVRRRNREVDVLLAVLTARETIV</sequence>
<dbReference type="AlphaFoldDB" id="A0AAN7PUU2"/>
<name>A0AAN7PUU2_9MYRT</name>
<dbReference type="EMBL" id="JAXIOK010000016">
    <property type="protein sequence ID" value="KAK4752015.1"/>
    <property type="molecule type" value="Genomic_DNA"/>
</dbReference>
<reference evidence="1 2" key="1">
    <citation type="journal article" date="2023" name="Hortic Res">
        <title>Pangenome of water caltrop reveals structural variations and asymmetric subgenome divergence after allopolyploidization.</title>
        <authorList>
            <person name="Zhang X."/>
            <person name="Chen Y."/>
            <person name="Wang L."/>
            <person name="Yuan Y."/>
            <person name="Fang M."/>
            <person name="Shi L."/>
            <person name="Lu R."/>
            <person name="Comes H.P."/>
            <person name="Ma Y."/>
            <person name="Chen Y."/>
            <person name="Huang G."/>
            <person name="Zhou Y."/>
            <person name="Zheng Z."/>
            <person name="Qiu Y."/>
        </authorList>
    </citation>
    <scope>NUCLEOTIDE SEQUENCE [LARGE SCALE GENOMIC DNA]</scope>
    <source>
        <tissue evidence="1">Roots</tissue>
    </source>
</reference>
<proteinExistence type="predicted"/>
<dbReference type="Proteomes" id="UP001345219">
    <property type="component" value="Chromosome 16"/>
</dbReference>
<evidence type="ECO:0000313" key="2">
    <source>
        <dbReference type="Proteomes" id="UP001345219"/>
    </source>
</evidence>
<accession>A0AAN7PUU2</accession>
<keyword evidence="2" id="KW-1185">Reference proteome</keyword>